<accession>A0A2I0VBW7</accession>
<evidence type="ECO:0000256" key="1">
    <source>
        <dbReference type="SAM" id="Phobius"/>
    </source>
</evidence>
<gene>
    <name evidence="3" type="ORF">MA16_Dca015449</name>
</gene>
<keyword evidence="1" id="KW-0812">Transmembrane</keyword>
<reference evidence="3 4" key="1">
    <citation type="journal article" date="2016" name="Sci. Rep.">
        <title>The Dendrobium catenatum Lindl. genome sequence provides insights into polysaccharide synthase, floral development and adaptive evolution.</title>
        <authorList>
            <person name="Zhang G.Q."/>
            <person name="Xu Q."/>
            <person name="Bian C."/>
            <person name="Tsai W.C."/>
            <person name="Yeh C.M."/>
            <person name="Liu K.W."/>
            <person name="Yoshida K."/>
            <person name="Zhang L.S."/>
            <person name="Chang S.B."/>
            <person name="Chen F."/>
            <person name="Shi Y."/>
            <person name="Su Y.Y."/>
            <person name="Zhang Y.Q."/>
            <person name="Chen L.J."/>
            <person name="Yin Y."/>
            <person name="Lin M."/>
            <person name="Huang H."/>
            <person name="Deng H."/>
            <person name="Wang Z.W."/>
            <person name="Zhu S.L."/>
            <person name="Zhao X."/>
            <person name="Deng C."/>
            <person name="Niu S.C."/>
            <person name="Huang J."/>
            <person name="Wang M."/>
            <person name="Liu G.H."/>
            <person name="Yang H.J."/>
            <person name="Xiao X.J."/>
            <person name="Hsiao Y.Y."/>
            <person name="Wu W.L."/>
            <person name="Chen Y.Y."/>
            <person name="Mitsuda N."/>
            <person name="Ohme-Takagi M."/>
            <person name="Luo Y.B."/>
            <person name="Van de Peer Y."/>
            <person name="Liu Z.J."/>
        </authorList>
    </citation>
    <scope>NUCLEOTIDE SEQUENCE [LARGE SCALE GENOMIC DNA]</scope>
    <source>
        <tissue evidence="3">The whole plant</tissue>
    </source>
</reference>
<proteinExistence type="predicted"/>
<dbReference type="AlphaFoldDB" id="A0A2I0VBW7"/>
<keyword evidence="4" id="KW-1185">Reference proteome</keyword>
<feature type="transmembrane region" description="Helical" evidence="1">
    <location>
        <begin position="83"/>
        <end position="101"/>
    </location>
</feature>
<evidence type="ECO:0000256" key="2">
    <source>
        <dbReference type="SAM" id="SignalP"/>
    </source>
</evidence>
<feature type="signal peptide" evidence="2">
    <location>
        <begin position="1"/>
        <end position="20"/>
    </location>
</feature>
<keyword evidence="2" id="KW-0732">Signal</keyword>
<dbReference type="Proteomes" id="UP000233837">
    <property type="component" value="Unassembled WGS sequence"/>
</dbReference>
<feature type="chain" id="PRO_5014155716" evidence="2">
    <location>
        <begin position="21"/>
        <end position="132"/>
    </location>
</feature>
<protein>
    <submittedName>
        <fullName evidence="3">Uncharacterized protein</fullName>
    </submittedName>
</protein>
<reference evidence="3 4" key="2">
    <citation type="journal article" date="2017" name="Nature">
        <title>The Apostasia genome and the evolution of orchids.</title>
        <authorList>
            <person name="Zhang G.Q."/>
            <person name="Liu K.W."/>
            <person name="Li Z."/>
            <person name="Lohaus R."/>
            <person name="Hsiao Y.Y."/>
            <person name="Niu S.C."/>
            <person name="Wang J.Y."/>
            <person name="Lin Y.C."/>
            <person name="Xu Q."/>
            <person name="Chen L.J."/>
            <person name="Yoshida K."/>
            <person name="Fujiwara S."/>
            <person name="Wang Z.W."/>
            <person name="Zhang Y.Q."/>
            <person name="Mitsuda N."/>
            <person name="Wang M."/>
            <person name="Liu G.H."/>
            <person name="Pecoraro L."/>
            <person name="Huang H.X."/>
            <person name="Xiao X.J."/>
            <person name="Lin M."/>
            <person name="Wu X.Y."/>
            <person name="Wu W.L."/>
            <person name="Chen Y.Y."/>
            <person name="Chang S.B."/>
            <person name="Sakamoto S."/>
            <person name="Ohme-Takagi M."/>
            <person name="Yagi M."/>
            <person name="Zeng S.J."/>
            <person name="Shen C.Y."/>
            <person name="Yeh C.M."/>
            <person name="Luo Y.B."/>
            <person name="Tsai W.C."/>
            <person name="Van de Peer Y."/>
            <person name="Liu Z.J."/>
        </authorList>
    </citation>
    <scope>NUCLEOTIDE SEQUENCE [LARGE SCALE GENOMIC DNA]</scope>
    <source>
        <tissue evidence="3">The whole plant</tissue>
    </source>
</reference>
<sequence length="132" mass="14503">MASAKLLFFIFFLPTIQIHAAQPRFLHGLFSENPMAFPPSAYQFFNLYSTPPAAQVAPAPQGVVRGSADCAAPLKVRANGEKLLLFVLIVVIVVVVAVFYLRARRRANARLAQLPFNGALTYQKEGRPKDSS</sequence>
<name>A0A2I0VBW7_9ASPA</name>
<evidence type="ECO:0000313" key="3">
    <source>
        <dbReference type="EMBL" id="PKU60905.1"/>
    </source>
</evidence>
<keyword evidence="1" id="KW-1133">Transmembrane helix</keyword>
<organism evidence="3 4">
    <name type="scientific">Dendrobium catenatum</name>
    <dbReference type="NCBI Taxonomy" id="906689"/>
    <lineage>
        <taxon>Eukaryota</taxon>
        <taxon>Viridiplantae</taxon>
        <taxon>Streptophyta</taxon>
        <taxon>Embryophyta</taxon>
        <taxon>Tracheophyta</taxon>
        <taxon>Spermatophyta</taxon>
        <taxon>Magnoliopsida</taxon>
        <taxon>Liliopsida</taxon>
        <taxon>Asparagales</taxon>
        <taxon>Orchidaceae</taxon>
        <taxon>Epidendroideae</taxon>
        <taxon>Malaxideae</taxon>
        <taxon>Dendrobiinae</taxon>
        <taxon>Dendrobium</taxon>
    </lineage>
</organism>
<evidence type="ECO:0000313" key="4">
    <source>
        <dbReference type="Proteomes" id="UP000233837"/>
    </source>
</evidence>
<dbReference type="EMBL" id="KZ503875">
    <property type="protein sequence ID" value="PKU60905.1"/>
    <property type="molecule type" value="Genomic_DNA"/>
</dbReference>
<keyword evidence="1" id="KW-0472">Membrane</keyword>